<keyword evidence="3 5" id="KW-0067">ATP-binding</keyword>
<keyword evidence="2" id="KW-0547">Nucleotide-binding</keyword>
<sequence length="231" mass="24241">MTDRLLDISDLVCQRGGAEGFALAIDALSVHRGEAVGITGPSGSGKSTLLDVVGLVLRPSRPGRFTLAGSDVAALWAGGRQTDLARLRAQSIGYVLQTGGLLPFITVLDNIRLSRDLLGLPADPNGEKRLIDALGLGGLLHKKPAMLSIGERQRVAIARALAHRPPLVLADEPTASLDPTHAAAVMHLLLALAAELGLGVVVVSHDWDLLSRFGLRRVEAQPGGNQTRFAG</sequence>
<evidence type="ECO:0000256" key="1">
    <source>
        <dbReference type="ARBA" id="ARBA00005417"/>
    </source>
</evidence>
<feature type="domain" description="ABC transporter" evidence="4">
    <location>
        <begin position="6"/>
        <end position="230"/>
    </location>
</feature>
<protein>
    <submittedName>
        <fullName evidence="5">ABC transport system, ATP-binding protein</fullName>
        <ecNumber evidence="5">3.6.3.-</ecNumber>
    </submittedName>
</protein>
<proteinExistence type="inferred from homology"/>
<evidence type="ECO:0000256" key="3">
    <source>
        <dbReference type="ARBA" id="ARBA00022840"/>
    </source>
</evidence>
<dbReference type="InterPro" id="IPR027417">
    <property type="entry name" value="P-loop_NTPase"/>
</dbReference>
<dbReference type="InterPro" id="IPR003593">
    <property type="entry name" value="AAA+_ATPase"/>
</dbReference>
<dbReference type="GO" id="GO:0005886">
    <property type="term" value="C:plasma membrane"/>
    <property type="evidence" value="ECO:0007669"/>
    <property type="project" value="TreeGrafter"/>
</dbReference>
<dbReference type="PROSITE" id="PS50893">
    <property type="entry name" value="ABC_TRANSPORTER_2"/>
    <property type="match status" value="1"/>
</dbReference>
<dbReference type="STRING" id="1430440.MGMSRv2__0215"/>
<dbReference type="AlphaFoldDB" id="V6EVX9"/>
<organism evidence="5 6">
    <name type="scientific">Magnetospirillum gryphiswaldense (strain DSM 6361 / JCM 21280 / NBRC 15271 / MSR-1)</name>
    <dbReference type="NCBI Taxonomy" id="431944"/>
    <lineage>
        <taxon>Bacteria</taxon>
        <taxon>Pseudomonadati</taxon>
        <taxon>Pseudomonadota</taxon>
        <taxon>Alphaproteobacteria</taxon>
        <taxon>Rhodospirillales</taxon>
        <taxon>Rhodospirillaceae</taxon>
        <taxon>Magnetospirillum</taxon>
    </lineage>
</organism>
<dbReference type="PANTHER" id="PTHR24220">
    <property type="entry name" value="IMPORT ATP-BINDING PROTEIN"/>
    <property type="match status" value="1"/>
</dbReference>
<dbReference type="SUPFAM" id="SSF52540">
    <property type="entry name" value="P-loop containing nucleoside triphosphate hydrolases"/>
    <property type="match status" value="1"/>
</dbReference>
<dbReference type="PANTHER" id="PTHR24220:SF689">
    <property type="entry name" value="LIPOPROTEIN-RELEASING SYSTEM ATP-BINDING PROTEIN LOLD"/>
    <property type="match status" value="1"/>
</dbReference>
<keyword evidence="6" id="KW-1185">Reference proteome</keyword>
<reference evidence="5 6" key="1">
    <citation type="journal article" date="2014" name="Genome Announc.">
        <title>Complete genome sequence of Magnetospirillum gryphiswaldense MSR-1.</title>
        <authorList>
            <person name="Wang X."/>
            <person name="Wang Q."/>
            <person name="Zhang W."/>
            <person name="Wang Y."/>
            <person name="Li L."/>
            <person name="Wen T."/>
            <person name="Zhang T."/>
            <person name="Zhang Y."/>
            <person name="Xu J."/>
            <person name="Hu J."/>
            <person name="Li S."/>
            <person name="Liu L."/>
            <person name="Liu J."/>
            <person name="Jiang W."/>
            <person name="Tian J."/>
            <person name="Li Y."/>
            <person name="Schuler D."/>
            <person name="Wang L."/>
            <person name="Li J."/>
        </authorList>
    </citation>
    <scope>NUCLEOTIDE SEQUENCE [LARGE SCALE GENOMIC DNA]</scope>
    <source>
        <strain evidence="6">DSM 6361 / JCM 21280 / NBRC 15271 / MSR-1</strain>
    </source>
</reference>
<dbReference type="Proteomes" id="UP000018922">
    <property type="component" value="Chromosome I"/>
</dbReference>
<evidence type="ECO:0000259" key="4">
    <source>
        <dbReference type="PROSITE" id="PS50893"/>
    </source>
</evidence>
<dbReference type="EMBL" id="HG794546">
    <property type="protein sequence ID" value="CDK97430.1"/>
    <property type="molecule type" value="Genomic_DNA"/>
</dbReference>
<dbReference type="GO" id="GO:0005524">
    <property type="term" value="F:ATP binding"/>
    <property type="evidence" value="ECO:0007669"/>
    <property type="project" value="UniProtKB-KW"/>
</dbReference>
<gene>
    <name evidence="5" type="ordered locus">MGMSRv2__0215</name>
</gene>
<dbReference type="eggNOG" id="COG1136">
    <property type="taxonomic scope" value="Bacteria"/>
</dbReference>
<dbReference type="GO" id="GO:0016887">
    <property type="term" value="F:ATP hydrolysis activity"/>
    <property type="evidence" value="ECO:0007669"/>
    <property type="project" value="InterPro"/>
</dbReference>
<evidence type="ECO:0000313" key="6">
    <source>
        <dbReference type="Proteomes" id="UP000018922"/>
    </source>
</evidence>
<dbReference type="InterPro" id="IPR003439">
    <property type="entry name" value="ABC_transporter-like_ATP-bd"/>
</dbReference>
<name>V6EVX9_MAGGM</name>
<evidence type="ECO:0000256" key="2">
    <source>
        <dbReference type="ARBA" id="ARBA00022741"/>
    </source>
</evidence>
<dbReference type="HOGENOM" id="CLU_000604_1_22_5"/>
<dbReference type="Pfam" id="PF00005">
    <property type="entry name" value="ABC_tran"/>
    <property type="match status" value="1"/>
</dbReference>
<dbReference type="Gene3D" id="3.40.50.300">
    <property type="entry name" value="P-loop containing nucleotide triphosphate hydrolases"/>
    <property type="match status" value="1"/>
</dbReference>
<dbReference type="SMART" id="SM00382">
    <property type="entry name" value="AAA"/>
    <property type="match status" value="1"/>
</dbReference>
<dbReference type="GO" id="GO:0044874">
    <property type="term" value="P:lipoprotein localization to outer membrane"/>
    <property type="evidence" value="ECO:0007669"/>
    <property type="project" value="TreeGrafter"/>
</dbReference>
<keyword evidence="5" id="KW-0378">Hydrolase</keyword>
<dbReference type="EC" id="3.6.3.-" evidence="5"/>
<dbReference type="InterPro" id="IPR015854">
    <property type="entry name" value="ABC_transpr_LolD-like"/>
</dbReference>
<dbReference type="GO" id="GO:0022857">
    <property type="term" value="F:transmembrane transporter activity"/>
    <property type="evidence" value="ECO:0007669"/>
    <property type="project" value="TreeGrafter"/>
</dbReference>
<dbReference type="KEGG" id="mgy:MGMSRv2__0215"/>
<comment type="similarity">
    <text evidence="1">Belongs to the ABC transporter superfamily.</text>
</comment>
<dbReference type="GO" id="GO:0089705">
    <property type="term" value="P:protein localization to outer membrane"/>
    <property type="evidence" value="ECO:0007669"/>
    <property type="project" value="TreeGrafter"/>
</dbReference>
<accession>V6EVX9</accession>
<evidence type="ECO:0000313" key="5">
    <source>
        <dbReference type="EMBL" id="CDK97430.1"/>
    </source>
</evidence>